<dbReference type="Pfam" id="PF00005">
    <property type="entry name" value="ABC_tran"/>
    <property type="match status" value="1"/>
</dbReference>
<evidence type="ECO:0000256" key="6">
    <source>
        <dbReference type="ARBA" id="ARBA00022970"/>
    </source>
</evidence>
<reference evidence="8 9" key="1">
    <citation type="submission" date="2019-04" db="EMBL/GenBank/DDBJ databases">
        <title>Lampropedia sp YIM MLB12 draf genome.</title>
        <authorList>
            <person name="Wang Y.-X."/>
        </authorList>
    </citation>
    <scope>NUCLEOTIDE SEQUENCE [LARGE SCALE GENOMIC DNA]</scope>
    <source>
        <strain evidence="8 9">YIM MLB12</strain>
    </source>
</reference>
<keyword evidence="6" id="KW-0029">Amino-acid transport</keyword>
<keyword evidence="9" id="KW-1185">Reference proteome</keyword>
<evidence type="ECO:0000256" key="2">
    <source>
        <dbReference type="ARBA" id="ARBA00022448"/>
    </source>
</evidence>
<dbReference type="AlphaFoldDB" id="A0A4S5BMQ3"/>
<dbReference type="Gene3D" id="3.40.50.300">
    <property type="entry name" value="P-loop containing nucleotide triphosphate hydrolases"/>
    <property type="match status" value="1"/>
</dbReference>
<evidence type="ECO:0000313" key="9">
    <source>
        <dbReference type="Proteomes" id="UP000306236"/>
    </source>
</evidence>
<dbReference type="EMBL" id="SSWX01000009">
    <property type="protein sequence ID" value="THJ33660.1"/>
    <property type="molecule type" value="Genomic_DNA"/>
</dbReference>
<dbReference type="GO" id="GO:0015807">
    <property type="term" value="P:L-amino acid transport"/>
    <property type="evidence" value="ECO:0007669"/>
    <property type="project" value="TreeGrafter"/>
</dbReference>
<keyword evidence="2" id="KW-0813">Transport</keyword>
<dbReference type="PROSITE" id="PS00211">
    <property type="entry name" value="ABC_TRANSPORTER_1"/>
    <property type="match status" value="1"/>
</dbReference>
<keyword evidence="4" id="KW-0547">Nucleotide-binding</keyword>
<keyword evidence="3" id="KW-1003">Cell membrane</keyword>
<dbReference type="PANTHER" id="PTHR43820:SF4">
    <property type="entry name" value="HIGH-AFFINITY BRANCHED-CHAIN AMINO ACID TRANSPORT ATP-BINDING PROTEIN LIVF"/>
    <property type="match status" value="1"/>
</dbReference>
<evidence type="ECO:0000256" key="4">
    <source>
        <dbReference type="ARBA" id="ARBA00022741"/>
    </source>
</evidence>
<dbReference type="SUPFAM" id="SSF52540">
    <property type="entry name" value="P-loop containing nucleoside triphosphate hydrolases"/>
    <property type="match status" value="1"/>
</dbReference>
<dbReference type="GO" id="GO:0005524">
    <property type="term" value="F:ATP binding"/>
    <property type="evidence" value="ECO:0007669"/>
    <property type="project" value="UniProtKB-KW"/>
</dbReference>
<protein>
    <submittedName>
        <fullName evidence="8">ABC transporter ATP-binding protein</fullName>
    </submittedName>
</protein>
<evidence type="ECO:0000313" key="8">
    <source>
        <dbReference type="EMBL" id="THJ33660.1"/>
    </source>
</evidence>
<comment type="caution">
    <text evidence="8">The sequence shown here is derived from an EMBL/GenBank/DDBJ whole genome shotgun (WGS) entry which is preliminary data.</text>
</comment>
<dbReference type="CDD" id="cd03224">
    <property type="entry name" value="ABC_TM1139_LivF_branched"/>
    <property type="match status" value="1"/>
</dbReference>
<evidence type="ECO:0000256" key="1">
    <source>
        <dbReference type="ARBA" id="ARBA00005417"/>
    </source>
</evidence>
<proteinExistence type="inferred from homology"/>
<dbReference type="GO" id="GO:0015658">
    <property type="term" value="F:branched-chain amino acid transmembrane transporter activity"/>
    <property type="evidence" value="ECO:0007669"/>
    <property type="project" value="TreeGrafter"/>
</dbReference>
<evidence type="ECO:0000256" key="5">
    <source>
        <dbReference type="ARBA" id="ARBA00022840"/>
    </source>
</evidence>
<dbReference type="InterPro" id="IPR003593">
    <property type="entry name" value="AAA+_ATPase"/>
</dbReference>
<dbReference type="InterPro" id="IPR017871">
    <property type="entry name" value="ABC_transporter-like_CS"/>
</dbReference>
<evidence type="ECO:0000259" key="7">
    <source>
        <dbReference type="PROSITE" id="PS50893"/>
    </source>
</evidence>
<dbReference type="InterPro" id="IPR003439">
    <property type="entry name" value="ABC_transporter-like_ATP-bd"/>
</dbReference>
<keyword evidence="3" id="KW-0472">Membrane</keyword>
<dbReference type="Proteomes" id="UP000306236">
    <property type="component" value="Unassembled WGS sequence"/>
</dbReference>
<organism evidence="8 9">
    <name type="scientific">Lampropedia aestuarii</name>
    <dbReference type="NCBI Taxonomy" id="2562762"/>
    <lineage>
        <taxon>Bacteria</taxon>
        <taxon>Pseudomonadati</taxon>
        <taxon>Pseudomonadota</taxon>
        <taxon>Betaproteobacteria</taxon>
        <taxon>Burkholderiales</taxon>
        <taxon>Comamonadaceae</taxon>
        <taxon>Lampropedia</taxon>
    </lineage>
</organism>
<keyword evidence="5 8" id="KW-0067">ATP-binding</keyword>
<comment type="similarity">
    <text evidence="1">Belongs to the ABC transporter superfamily.</text>
</comment>
<dbReference type="GO" id="GO:0016887">
    <property type="term" value="F:ATP hydrolysis activity"/>
    <property type="evidence" value="ECO:0007669"/>
    <property type="project" value="InterPro"/>
</dbReference>
<accession>A0A4S5BMQ3</accession>
<dbReference type="InterPro" id="IPR027417">
    <property type="entry name" value="P-loop_NTPase"/>
</dbReference>
<gene>
    <name evidence="8" type="ORF">E8K88_08290</name>
</gene>
<dbReference type="RefSeq" id="WP_136406195.1">
    <property type="nucleotide sequence ID" value="NZ_JARXRQ010000010.1"/>
</dbReference>
<dbReference type="PANTHER" id="PTHR43820">
    <property type="entry name" value="HIGH-AFFINITY BRANCHED-CHAIN AMINO ACID TRANSPORT ATP-BINDING PROTEIN LIVF"/>
    <property type="match status" value="1"/>
</dbReference>
<dbReference type="PROSITE" id="PS50893">
    <property type="entry name" value="ABC_TRANSPORTER_2"/>
    <property type="match status" value="1"/>
</dbReference>
<dbReference type="InterPro" id="IPR052156">
    <property type="entry name" value="BCAA_Transport_ATP-bd_LivF"/>
</dbReference>
<name>A0A4S5BMQ3_9BURK</name>
<evidence type="ECO:0000256" key="3">
    <source>
        <dbReference type="ARBA" id="ARBA00022475"/>
    </source>
</evidence>
<feature type="domain" description="ABC transporter" evidence="7">
    <location>
        <begin position="17"/>
        <end position="249"/>
    </location>
</feature>
<dbReference type="SMART" id="SM00382">
    <property type="entry name" value="AAA"/>
    <property type="match status" value="1"/>
</dbReference>
<dbReference type="OrthoDB" id="9776369at2"/>
<sequence>MANGFEPTATAPGTALLTVDQLSAGYGKIRALHGISLTVQAAQIVCVLGANGAGKTTLMRALSGLLPVSEGTACFDGQSIANVPTETLVRRGIVHVPQGRMVFAQLSVRENLVLGGFTRPAREVREHIDHVLDYFPRLKERIGSRAGTLSGGEQQMLAIARGLLAKPRLLMLDEPSMGVAPIMKDSIFAALREIRDRERLTLLIVEQDADIALDIADEGYVIETGRVVMQGLASALAGNEDIRRAYLGG</sequence>